<evidence type="ECO:0000256" key="6">
    <source>
        <dbReference type="ARBA" id="ARBA00023264"/>
    </source>
</evidence>
<keyword evidence="4 7" id="KW-0443">Lipid metabolism</keyword>
<evidence type="ECO:0000256" key="1">
    <source>
        <dbReference type="ARBA" id="ARBA00022516"/>
    </source>
</evidence>
<organism evidence="8 9">
    <name type="scientific">Trichuris trichiura</name>
    <name type="common">Whipworm</name>
    <name type="synonym">Trichocephalus trichiurus</name>
    <dbReference type="NCBI Taxonomy" id="36087"/>
    <lineage>
        <taxon>Eukaryota</taxon>
        <taxon>Metazoa</taxon>
        <taxon>Ecdysozoa</taxon>
        <taxon>Nematoda</taxon>
        <taxon>Enoplea</taxon>
        <taxon>Dorylaimia</taxon>
        <taxon>Trichinellida</taxon>
        <taxon>Trichuridae</taxon>
        <taxon>Trichuris</taxon>
    </lineage>
</organism>
<keyword evidence="7" id="KW-0067">ATP-binding</keyword>
<dbReference type="UniPathway" id="UPA00084">
    <property type="reaction ID" value="UER00503"/>
</dbReference>
<keyword evidence="9" id="KW-1185">Reference proteome</keyword>
<keyword evidence="3" id="KW-0677">Repeat</keyword>
<dbReference type="GO" id="GO:0005524">
    <property type="term" value="F:ATP binding"/>
    <property type="evidence" value="ECO:0007669"/>
    <property type="project" value="UniProtKB-KW"/>
</dbReference>
<dbReference type="GO" id="GO:0005739">
    <property type="term" value="C:mitochondrion"/>
    <property type="evidence" value="ECO:0007669"/>
    <property type="project" value="UniProtKB-SubCell"/>
</dbReference>
<dbReference type="GO" id="GO:0008444">
    <property type="term" value="F:CDP-diacylglycerol-glycerol-3-phosphate 3-phosphatidyltransferase activity"/>
    <property type="evidence" value="ECO:0007669"/>
    <property type="project" value="UniProtKB-EC"/>
</dbReference>
<reference evidence="8" key="1">
    <citation type="submission" date="2014-01" db="EMBL/GenBank/DDBJ databases">
        <authorList>
            <person name="Aslett M."/>
        </authorList>
    </citation>
    <scope>NUCLEOTIDE SEQUENCE</scope>
</reference>
<dbReference type="STRING" id="36087.A0A077ZKV1"/>
<dbReference type="InterPro" id="IPR016270">
    <property type="entry name" value="PGS1"/>
</dbReference>
<reference evidence="8" key="2">
    <citation type="submission" date="2014-03" db="EMBL/GenBank/DDBJ databases">
        <title>The whipworm genome and dual-species transcriptomics of an intimate host-pathogen interaction.</title>
        <authorList>
            <person name="Foth B.J."/>
            <person name="Tsai I.J."/>
            <person name="Reid A.J."/>
            <person name="Bancroft A.J."/>
            <person name="Nichol S."/>
            <person name="Tracey A."/>
            <person name="Holroyd N."/>
            <person name="Cotton J.A."/>
            <person name="Stanley E.J."/>
            <person name="Zarowiecki M."/>
            <person name="Liu J.Z."/>
            <person name="Huckvale T."/>
            <person name="Cooper P.J."/>
            <person name="Grencis R.K."/>
            <person name="Berriman M."/>
        </authorList>
    </citation>
    <scope>NUCLEOTIDE SEQUENCE [LARGE SCALE GENOMIC DNA]</scope>
</reference>
<dbReference type="Proteomes" id="UP000030665">
    <property type="component" value="Unassembled WGS sequence"/>
</dbReference>
<evidence type="ECO:0000256" key="3">
    <source>
        <dbReference type="ARBA" id="ARBA00022737"/>
    </source>
</evidence>
<comment type="catalytic activity">
    <reaction evidence="7">
        <text>a CDP-1,2-diacyl-sn-glycerol + sn-glycerol 3-phosphate = a 1,2-diacyl-sn-glycero-3-phospho-(1'-sn-glycero-3'-phosphate) + CMP + H(+)</text>
        <dbReference type="Rhea" id="RHEA:12593"/>
        <dbReference type="ChEBI" id="CHEBI:15378"/>
        <dbReference type="ChEBI" id="CHEBI:57597"/>
        <dbReference type="ChEBI" id="CHEBI:58332"/>
        <dbReference type="ChEBI" id="CHEBI:60110"/>
        <dbReference type="ChEBI" id="CHEBI:60377"/>
        <dbReference type="EC" id="2.7.8.5"/>
    </reaction>
</comment>
<dbReference type="PANTHER" id="PTHR12586">
    <property type="entry name" value="CDP-DIACYLGLYCEROL--SERINE O-PHOSPHATIDYLTRANSFERASE"/>
    <property type="match status" value="1"/>
</dbReference>
<comment type="subcellular location">
    <subcellularLocation>
        <location evidence="7">Mitochondrion</location>
    </subcellularLocation>
</comment>
<evidence type="ECO:0000313" key="8">
    <source>
        <dbReference type="EMBL" id="CDW60338.1"/>
    </source>
</evidence>
<keyword evidence="1 7" id="KW-0444">Lipid biosynthesis</keyword>
<keyword evidence="2 7" id="KW-0808">Transferase</keyword>
<comment type="similarity">
    <text evidence="7">Belongs to the CDP-alcohol phosphatidyltransferase class-II family.</text>
</comment>
<dbReference type="EMBL" id="HG807023">
    <property type="protein sequence ID" value="CDW60338.1"/>
    <property type="molecule type" value="Genomic_DNA"/>
</dbReference>
<dbReference type="EC" id="2.7.8.5" evidence="7"/>
<dbReference type="GO" id="GO:0032049">
    <property type="term" value="P:cardiolipin biosynthetic process"/>
    <property type="evidence" value="ECO:0007669"/>
    <property type="project" value="InterPro"/>
</dbReference>
<evidence type="ECO:0000256" key="4">
    <source>
        <dbReference type="ARBA" id="ARBA00023098"/>
    </source>
</evidence>
<keyword evidence="7" id="KW-0496">Mitochondrion</keyword>
<accession>A0A077ZKV1</accession>
<keyword evidence="7" id="KW-0547">Nucleotide-binding</keyword>
<comment type="function">
    <text evidence="7">Functions in the biosynthesis of the anionic phospholipids phosphatidylglycerol and cardiolipin.</text>
</comment>
<dbReference type="CDD" id="cd09137">
    <property type="entry name" value="PLDc_PGS1_euk_2"/>
    <property type="match status" value="1"/>
</dbReference>
<dbReference type="Gene3D" id="3.30.870.10">
    <property type="entry name" value="Endonuclease Chain A"/>
    <property type="match status" value="1"/>
</dbReference>
<dbReference type="OrthoDB" id="10250191at2759"/>
<name>A0A077ZKV1_TRITR</name>
<dbReference type="AlphaFoldDB" id="A0A077ZKV1"/>
<sequence>MSPITRFHITLHFSGFLKRTCPIYLTVIFLELNCGAMCFFRANLSTDYFTNRQDRYVLLRNANLADFYVDLINLVARLSFRLAPSGAVTFDIRSLLGRWNDKQRNAVTHKYDTVVYPLVQFGAAGLHDGNQAIIQFIRDTDQSDQYDLYLASGYFNPTRAYADALLDTCKHCRVLLASRESNGFYGAKGFSRQVPHIYLSYVNVFLNEIVRRDQQHRILLNEYARDGWTFHAKGIWLRGTKPDGRYYTIIGSSNLGNCIYTNAVVTYFTEAQPSVINQIAVPPLFTLLYRLDRRKHHLCADDRTVEFSELHVFLYVQWPCSLLMMLCSVSVLESLYLIFKDRN</sequence>
<evidence type="ECO:0000256" key="5">
    <source>
        <dbReference type="ARBA" id="ARBA00023209"/>
    </source>
</evidence>
<comment type="pathway">
    <text evidence="7">Phospholipid metabolism; phosphatidylglycerol biosynthesis; phosphatidylglycerol from CDP-diacylglycerol: step 1/2.</text>
</comment>
<evidence type="ECO:0000256" key="7">
    <source>
        <dbReference type="RuleBase" id="RU365024"/>
    </source>
</evidence>
<proteinExistence type="inferred from homology"/>
<protein>
    <recommendedName>
        <fullName evidence="7">CDP-diacylglycerol--glycerol-3-phosphate 3-phosphatidyltransferase</fullName>
        <ecNumber evidence="7">2.7.8.5</ecNumber>
    </recommendedName>
</protein>
<keyword evidence="6 7" id="KW-1208">Phospholipid metabolism</keyword>
<keyword evidence="5 7" id="KW-0594">Phospholipid biosynthesis</keyword>
<evidence type="ECO:0000256" key="2">
    <source>
        <dbReference type="ARBA" id="ARBA00022679"/>
    </source>
</evidence>
<dbReference type="PANTHER" id="PTHR12586:SF1">
    <property type="entry name" value="CDP-DIACYLGLYCEROL--GLYCEROL-3-PHOSPHATE 3-PHOSPHATIDYLTRANSFERASE, MITOCHONDRIAL"/>
    <property type="match status" value="1"/>
</dbReference>
<gene>
    <name evidence="8" type="ORF">TTRE_0000870601</name>
</gene>
<evidence type="ECO:0000313" key="9">
    <source>
        <dbReference type="Proteomes" id="UP000030665"/>
    </source>
</evidence>